<sequence length="284" mass="32748">MYEIPIRRLLHLWLAEGFVETLTKVTSVVPEDVAQSYLEGLVCRNMIEIARKKLDGSPKTCRLPCFLHDVFLSKAEDIGFLHVHHGQSDCTPKSNFVVRRLADQYFGVKSTSEYHTQKLCSYLSFETQKRNTSNREIETLLKLITRKRSSAFLLKVFDLENIYRPVLPDKLGKKMYYCPGDFPELHVLKLWMLENLEEWWVEKGGLPKLEEMEIRGCGKLKRFDGLEHLPILKELVLTNMQPEFVADVGRRINARGGQNLVQRGTSSLKKFQAVLPPVRSTVLV</sequence>
<proteinExistence type="predicted"/>
<organism evidence="1 2">
    <name type="scientific">Rhododendron molle</name>
    <name type="common">Chinese azalea</name>
    <name type="synonym">Azalea mollis</name>
    <dbReference type="NCBI Taxonomy" id="49168"/>
    <lineage>
        <taxon>Eukaryota</taxon>
        <taxon>Viridiplantae</taxon>
        <taxon>Streptophyta</taxon>
        <taxon>Embryophyta</taxon>
        <taxon>Tracheophyta</taxon>
        <taxon>Spermatophyta</taxon>
        <taxon>Magnoliopsida</taxon>
        <taxon>eudicotyledons</taxon>
        <taxon>Gunneridae</taxon>
        <taxon>Pentapetalae</taxon>
        <taxon>asterids</taxon>
        <taxon>Ericales</taxon>
        <taxon>Ericaceae</taxon>
        <taxon>Ericoideae</taxon>
        <taxon>Rhodoreae</taxon>
        <taxon>Rhododendron</taxon>
    </lineage>
</organism>
<dbReference type="Proteomes" id="UP001062846">
    <property type="component" value="Chromosome 9"/>
</dbReference>
<keyword evidence="2" id="KW-1185">Reference proteome</keyword>
<dbReference type="EMBL" id="CM046396">
    <property type="protein sequence ID" value="KAI8537842.1"/>
    <property type="molecule type" value="Genomic_DNA"/>
</dbReference>
<evidence type="ECO:0000313" key="1">
    <source>
        <dbReference type="EMBL" id="KAI8537842.1"/>
    </source>
</evidence>
<accession>A0ACC0MBA5</accession>
<name>A0ACC0MBA5_RHOML</name>
<reference evidence="1" key="1">
    <citation type="submission" date="2022-02" db="EMBL/GenBank/DDBJ databases">
        <title>Plant Genome Project.</title>
        <authorList>
            <person name="Zhang R.-G."/>
        </authorList>
    </citation>
    <scope>NUCLEOTIDE SEQUENCE</scope>
    <source>
        <strain evidence="1">AT1</strain>
    </source>
</reference>
<evidence type="ECO:0000313" key="2">
    <source>
        <dbReference type="Proteomes" id="UP001062846"/>
    </source>
</evidence>
<protein>
    <submittedName>
        <fullName evidence="1">Uncharacterized protein</fullName>
    </submittedName>
</protein>
<comment type="caution">
    <text evidence="1">The sequence shown here is derived from an EMBL/GenBank/DDBJ whole genome shotgun (WGS) entry which is preliminary data.</text>
</comment>
<gene>
    <name evidence="1" type="ORF">RHMOL_Rhmol09G0055600</name>
</gene>